<accession>A0A0S2HVD0</accession>
<dbReference type="KEGG" id="blq:L21SP5_00321"/>
<dbReference type="AlphaFoldDB" id="A0A0S2HVD0"/>
<feature type="transmembrane region" description="Helical" evidence="1">
    <location>
        <begin position="14"/>
        <end position="35"/>
    </location>
</feature>
<name>A0A0S2HVD0_9BACT</name>
<keyword evidence="1" id="KW-0472">Membrane</keyword>
<dbReference type="Pfam" id="PF00211">
    <property type="entry name" value="Guanylate_cyc"/>
    <property type="match status" value="1"/>
</dbReference>
<keyword evidence="1" id="KW-1133">Transmembrane helix</keyword>
<dbReference type="PANTHER" id="PTHR43081">
    <property type="entry name" value="ADENYLATE CYCLASE, TERMINAL-DIFFERENTIATION SPECIFIC-RELATED"/>
    <property type="match status" value="1"/>
</dbReference>
<dbReference type="CDD" id="cd07302">
    <property type="entry name" value="CHD"/>
    <property type="match status" value="1"/>
</dbReference>
<dbReference type="InterPro" id="IPR001054">
    <property type="entry name" value="A/G_cyclase"/>
</dbReference>
<evidence type="ECO:0000256" key="1">
    <source>
        <dbReference type="SAM" id="Phobius"/>
    </source>
</evidence>
<dbReference type="STRING" id="1307839.L21SP5_00321"/>
<dbReference type="Proteomes" id="UP000064893">
    <property type="component" value="Chromosome"/>
</dbReference>
<protein>
    <submittedName>
        <fullName evidence="3">Putative transmembrane sensor domain protein</fullName>
    </submittedName>
</protein>
<dbReference type="SUPFAM" id="SSF55073">
    <property type="entry name" value="Nucleotide cyclase"/>
    <property type="match status" value="1"/>
</dbReference>
<dbReference type="PANTHER" id="PTHR43081:SF1">
    <property type="entry name" value="ADENYLATE CYCLASE, TERMINAL-DIFFERENTIATION SPECIFIC"/>
    <property type="match status" value="1"/>
</dbReference>
<dbReference type="InterPro" id="IPR029787">
    <property type="entry name" value="Nucleotide_cyclase"/>
</dbReference>
<dbReference type="OrthoDB" id="9768499at2"/>
<reference evidence="3 4" key="1">
    <citation type="submission" date="2015-11" db="EMBL/GenBank/DDBJ databases">
        <title>Description and complete genome sequence of a novel strain predominating in hypersaline microbial mats and representing a new family of the Bacteriodetes phylum.</title>
        <authorList>
            <person name="Spring S."/>
            <person name="Bunk B."/>
            <person name="Sproer C."/>
            <person name="Klenk H.-P."/>
        </authorList>
    </citation>
    <scope>NUCLEOTIDE SEQUENCE [LARGE SCALE GENOMIC DNA]</scope>
    <source>
        <strain evidence="3 4">L21-Spi-D4</strain>
    </source>
</reference>
<evidence type="ECO:0000313" key="4">
    <source>
        <dbReference type="Proteomes" id="UP000064893"/>
    </source>
</evidence>
<dbReference type="PROSITE" id="PS50125">
    <property type="entry name" value="GUANYLATE_CYCLASE_2"/>
    <property type="match status" value="1"/>
</dbReference>
<dbReference type="PATRIC" id="fig|1307839.3.peg.354"/>
<gene>
    <name evidence="3" type="ORF">L21SP5_00321</name>
</gene>
<dbReference type="GO" id="GO:0004016">
    <property type="term" value="F:adenylate cyclase activity"/>
    <property type="evidence" value="ECO:0007669"/>
    <property type="project" value="UniProtKB-ARBA"/>
</dbReference>
<proteinExistence type="predicted"/>
<keyword evidence="1 3" id="KW-0812">Transmembrane</keyword>
<organism evidence="3 4">
    <name type="scientific">Salinivirga cyanobacteriivorans</name>
    <dbReference type="NCBI Taxonomy" id="1307839"/>
    <lineage>
        <taxon>Bacteria</taxon>
        <taxon>Pseudomonadati</taxon>
        <taxon>Bacteroidota</taxon>
        <taxon>Bacteroidia</taxon>
        <taxon>Bacteroidales</taxon>
        <taxon>Salinivirgaceae</taxon>
        <taxon>Salinivirga</taxon>
    </lineage>
</organism>
<sequence length="364" mass="43208">MFSKEKIVIRFNRVLRNIFFHFFFWFASFLFYAFLTGENQIFKVYLNFLEVDNTYLVMTVLSVFIAVLFSIIDGLFPYRFRRFFPRRLITFFKSILYLASAFILILIAARLPLTTFTETNYTEILNQIPDMNIHFVRFLVYFYVSGFLITLFHEMIRRVGRRNIRNWVFGLLNRPVEQERIFMFVDMKKSTTIAEKLGHKKFSHLVQDVFNDMAVVDNYRGEIYQYLGDGAIISWSIKDGTTRLNCLKAFVAFNRLVQRRSRYYNRKYGFVPEFKAGMHAGKVMVLQVGQIRRDISYNGDTINTAARIESVCNDYRATLLISGELYNMLPENKIFNFRKLDNIKLKGKRRGIDIYTVKVSQRKK</sequence>
<evidence type="ECO:0000259" key="2">
    <source>
        <dbReference type="PROSITE" id="PS50125"/>
    </source>
</evidence>
<dbReference type="InterPro" id="IPR050697">
    <property type="entry name" value="Adenylyl/Guanylyl_Cyclase_3/4"/>
</dbReference>
<dbReference type="Gene3D" id="3.30.70.1230">
    <property type="entry name" value="Nucleotide cyclase"/>
    <property type="match status" value="1"/>
</dbReference>
<dbReference type="EMBL" id="CP013118">
    <property type="protein sequence ID" value="ALO14000.1"/>
    <property type="molecule type" value="Genomic_DNA"/>
</dbReference>
<feature type="domain" description="Guanylate cyclase" evidence="2">
    <location>
        <begin position="181"/>
        <end position="309"/>
    </location>
</feature>
<dbReference type="RefSeq" id="WP_157754517.1">
    <property type="nucleotide sequence ID" value="NZ_CP013118.1"/>
</dbReference>
<feature type="transmembrane region" description="Helical" evidence="1">
    <location>
        <begin position="55"/>
        <end position="76"/>
    </location>
</feature>
<dbReference type="GO" id="GO:0035556">
    <property type="term" value="P:intracellular signal transduction"/>
    <property type="evidence" value="ECO:0007669"/>
    <property type="project" value="InterPro"/>
</dbReference>
<dbReference type="GO" id="GO:0009190">
    <property type="term" value="P:cyclic nucleotide biosynthetic process"/>
    <property type="evidence" value="ECO:0007669"/>
    <property type="project" value="InterPro"/>
</dbReference>
<feature type="transmembrane region" description="Helical" evidence="1">
    <location>
        <begin position="131"/>
        <end position="152"/>
    </location>
</feature>
<evidence type="ECO:0000313" key="3">
    <source>
        <dbReference type="EMBL" id="ALO14000.1"/>
    </source>
</evidence>
<feature type="transmembrane region" description="Helical" evidence="1">
    <location>
        <begin position="88"/>
        <end position="111"/>
    </location>
</feature>
<keyword evidence="4" id="KW-1185">Reference proteome</keyword>